<gene>
    <name evidence="1" type="ORF">HUJ06_017690</name>
</gene>
<accession>A0A822ZSB1</accession>
<protein>
    <submittedName>
        <fullName evidence="1">Uncharacterized protein</fullName>
    </submittedName>
</protein>
<dbReference type="EMBL" id="DUZY01000008">
    <property type="protein sequence ID" value="DAD47753.1"/>
    <property type="molecule type" value="Genomic_DNA"/>
</dbReference>
<reference evidence="1 2" key="1">
    <citation type="journal article" date="2020" name="Mol. Biol. Evol.">
        <title>Distinct Expression and Methylation Patterns for Genes with Different Fates following a Single Whole-Genome Duplication in Flowering Plants.</title>
        <authorList>
            <person name="Shi T."/>
            <person name="Rahmani R.S."/>
            <person name="Gugger P.F."/>
            <person name="Wang M."/>
            <person name="Li H."/>
            <person name="Zhang Y."/>
            <person name="Li Z."/>
            <person name="Wang Q."/>
            <person name="Van de Peer Y."/>
            <person name="Marchal K."/>
            <person name="Chen J."/>
        </authorList>
    </citation>
    <scope>NUCLEOTIDE SEQUENCE [LARGE SCALE GENOMIC DNA]</scope>
    <source>
        <tissue evidence="1">Leaf</tissue>
    </source>
</reference>
<dbReference type="AlphaFoldDB" id="A0A822ZSB1"/>
<proteinExistence type="predicted"/>
<comment type="caution">
    <text evidence="1">The sequence shown here is derived from an EMBL/GenBank/DDBJ whole genome shotgun (WGS) entry which is preliminary data.</text>
</comment>
<evidence type="ECO:0000313" key="2">
    <source>
        <dbReference type="Proteomes" id="UP000607653"/>
    </source>
</evidence>
<name>A0A822ZSB1_NELNU</name>
<keyword evidence="2" id="KW-1185">Reference proteome</keyword>
<dbReference type="Proteomes" id="UP000607653">
    <property type="component" value="Unassembled WGS sequence"/>
</dbReference>
<organism evidence="1 2">
    <name type="scientific">Nelumbo nucifera</name>
    <name type="common">Sacred lotus</name>
    <dbReference type="NCBI Taxonomy" id="4432"/>
    <lineage>
        <taxon>Eukaryota</taxon>
        <taxon>Viridiplantae</taxon>
        <taxon>Streptophyta</taxon>
        <taxon>Embryophyta</taxon>
        <taxon>Tracheophyta</taxon>
        <taxon>Spermatophyta</taxon>
        <taxon>Magnoliopsida</taxon>
        <taxon>Proteales</taxon>
        <taxon>Nelumbonaceae</taxon>
        <taxon>Nelumbo</taxon>
    </lineage>
</organism>
<sequence>MVYERPRPSILMLYNRSSLELLYPMERKQKPPEATVLCLLTGLHLS</sequence>
<evidence type="ECO:0000313" key="1">
    <source>
        <dbReference type="EMBL" id="DAD47753.1"/>
    </source>
</evidence>